<sequence length="406" mass="45241">MEPSSAMLNKWMTALESDELSQKDKKLLNSLKNRIKGDQMKNEDDRHMSNERGSIRDRERERERERALLEQQRKNRESERRDERQRAEEHMKDKHSDRKDSPLHASSDKGDKKPEPRKMPFIGKMPVYKSLGKTSKPEEPKKDDKKKEEEEAAKKRREEMDAEIQKKVAEFKEKIARAQLERESMPRLELGPPGVVIPTELGASVQQLHAPPQLHPIVPAPAPAPVALRPQAPPLPQQPPANLSKDFQEALDIIFPADEKKDMSQEQGVYPAAMGGFVPQMGGVVPSYPPMNMMPPMNPQMMMGYDMNTQMFQRPQLYESQMPVAPRTPAPTSAPTSAPIPTLSSSPSKKAQHLSNINSGTMTSVSSLASAPNAPNSENGEVSKKQAELDDLALLGIDASDVGAGI</sequence>
<feature type="compositionally biased region" description="Polar residues" evidence="1">
    <location>
        <begin position="353"/>
        <end position="363"/>
    </location>
</feature>
<feature type="region of interest" description="Disordered" evidence="1">
    <location>
        <begin position="16"/>
        <end position="163"/>
    </location>
</feature>
<feature type="compositionally biased region" description="Basic and acidic residues" evidence="1">
    <location>
        <begin position="35"/>
        <end position="118"/>
    </location>
</feature>
<evidence type="ECO:0000256" key="1">
    <source>
        <dbReference type="SAM" id="MobiDB-lite"/>
    </source>
</evidence>
<feature type="compositionally biased region" description="Low complexity" evidence="1">
    <location>
        <begin position="364"/>
        <end position="379"/>
    </location>
</feature>
<feature type="compositionally biased region" description="Low complexity" evidence="1">
    <location>
        <begin position="323"/>
        <end position="348"/>
    </location>
</feature>
<dbReference type="Proteomes" id="UP000299102">
    <property type="component" value="Unassembled WGS sequence"/>
</dbReference>
<dbReference type="EMBL" id="BGZK01000009">
    <property type="protein sequence ID" value="GBP03214.1"/>
    <property type="molecule type" value="Genomic_DNA"/>
</dbReference>
<feature type="compositionally biased region" description="Basic and acidic residues" evidence="1">
    <location>
        <begin position="135"/>
        <end position="163"/>
    </location>
</feature>
<evidence type="ECO:0000313" key="2">
    <source>
        <dbReference type="EMBL" id="GBP03214.1"/>
    </source>
</evidence>
<evidence type="ECO:0000313" key="3">
    <source>
        <dbReference type="Proteomes" id="UP000299102"/>
    </source>
</evidence>
<dbReference type="OrthoDB" id="10072641at2759"/>
<protein>
    <submittedName>
        <fullName evidence="2">Uncharacterized protein</fullName>
    </submittedName>
</protein>
<keyword evidence="3" id="KW-1185">Reference proteome</keyword>
<comment type="caution">
    <text evidence="2">The sequence shown here is derived from an EMBL/GenBank/DDBJ whole genome shotgun (WGS) entry which is preliminary data.</text>
</comment>
<gene>
    <name evidence="2" type="ORF">EVAR_2647_1</name>
</gene>
<proteinExistence type="predicted"/>
<dbReference type="AlphaFoldDB" id="A0A4C1SML9"/>
<name>A0A4C1SML9_EUMVA</name>
<dbReference type="STRING" id="151549.A0A4C1SML9"/>
<organism evidence="2 3">
    <name type="scientific">Eumeta variegata</name>
    <name type="common">Bagworm moth</name>
    <name type="synonym">Eumeta japonica</name>
    <dbReference type="NCBI Taxonomy" id="151549"/>
    <lineage>
        <taxon>Eukaryota</taxon>
        <taxon>Metazoa</taxon>
        <taxon>Ecdysozoa</taxon>
        <taxon>Arthropoda</taxon>
        <taxon>Hexapoda</taxon>
        <taxon>Insecta</taxon>
        <taxon>Pterygota</taxon>
        <taxon>Neoptera</taxon>
        <taxon>Endopterygota</taxon>
        <taxon>Lepidoptera</taxon>
        <taxon>Glossata</taxon>
        <taxon>Ditrysia</taxon>
        <taxon>Tineoidea</taxon>
        <taxon>Psychidae</taxon>
        <taxon>Oiketicinae</taxon>
        <taxon>Eumeta</taxon>
    </lineage>
</organism>
<accession>A0A4C1SML9</accession>
<reference evidence="2 3" key="1">
    <citation type="journal article" date="2019" name="Commun. Biol.">
        <title>The bagworm genome reveals a unique fibroin gene that provides high tensile strength.</title>
        <authorList>
            <person name="Kono N."/>
            <person name="Nakamura H."/>
            <person name="Ohtoshi R."/>
            <person name="Tomita M."/>
            <person name="Numata K."/>
            <person name="Arakawa K."/>
        </authorList>
    </citation>
    <scope>NUCLEOTIDE SEQUENCE [LARGE SCALE GENOMIC DNA]</scope>
</reference>
<feature type="region of interest" description="Disordered" evidence="1">
    <location>
        <begin position="323"/>
        <end position="389"/>
    </location>
</feature>